<name>A0A517NM09_9BACT</name>
<protein>
    <submittedName>
        <fullName evidence="3">Uncharacterized protein</fullName>
    </submittedName>
</protein>
<evidence type="ECO:0000256" key="1">
    <source>
        <dbReference type="SAM" id="Coils"/>
    </source>
</evidence>
<gene>
    <name evidence="3" type="ORF">K239x_00990</name>
</gene>
<accession>A0A517NM09</accession>
<reference evidence="3 4" key="1">
    <citation type="submission" date="2019-02" db="EMBL/GenBank/DDBJ databases">
        <title>Deep-cultivation of Planctomycetes and their phenomic and genomic characterization uncovers novel biology.</title>
        <authorList>
            <person name="Wiegand S."/>
            <person name="Jogler M."/>
            <person name="Boedeker C."/>
            <person name="Pinto D."/>
            <person name="Vollmers J."/>
            <person name="Rivas-Marin E."/>
            <person name="Kohn T."/>
            <person name="Peeters S.H."/>
            <person name="Heuer A."/>
            <person name="Rast P."/>
            <person name="Oberbeckmann S."/>
            <person name="Bunk B."/>
            <person name="Jeske O."/>
            <person name="Meyerdierks A."/>
            <person name="Storesund J.E."/>
            <person name="Kallscheuer N."/>
            <person name="Luecker S."/>
            <person name="Lage O.M."/>
            <person name="Pohl T."/>
            <person name="Merkel B.J."/>
            <person name="Hornburger P."/>
            <person name="Mueller R.-W."/>
            <person name="Bruemmer F."/>
            <person name="Labrenz M."/>
            <person name="Spormann A.M."/>
            <person name="Op den Camp H."/>
            <person name="Overmann J."/>
            <person name="Amann R."/>
            <person name="Jetten M.S.M."/>
            <person name="Mascher T."/>
            <person name="Medema M.H."/>
            <person name="Devos D.P."/>
            <person name="Kaster A.-K."/>
            <person name="Ovreas L."/>
            <person name="Rohde M."/>
            <person name="Galperin M.Y."/>
            <person name="Jogler C."/>
        </authorList>
    </citation>
    <scope>NUCLEOTIDE SEQUENCE [LARGE SCALE GENOMIC DNA]</scope>
    <source>
        <strain evidence="3 4">K23_9</strain>
    </source>
</reference>
<evidence type="ECO:0000313" key="4">
    <source>
        <dbReference type="Proteomes" id="UP000319817"/>
    </source>
</evidence>
<feature type="compositionally biased region" description="Low complexity" evidence="2">
    <location>
        <begin position="121"/>
        <end position="140"/>
    </location>
</feature>
<dbReference type="EMBL" id="CP036526">
    <property type="protein sequence ID" value="QDT08167.1"/>
    <property type="molecule type" value="Genomic_DNA"/>
</dbReference>
<proteinExistence type="predicted"/>
<feature type="region of interest" description="Disordered" evidence="2">
    <location>
        <begin position="109"/>
        <end position="190"/>
    </location>
</feature>
<keyword evidence="1" id="KW-0175">Coiled coil</keyword>
<evidence type="ECO:0000256" key="2">
    <source>
        <dbReference type="SAM" id="MobiDB-lite"/>
    </source>
</evidence>
<dbReference type="Proteomes" id="UP000319817">
    <property type="component" value="Chromosome"/>
</dbReference>
<dbReference type="RefSeq" id="WP_145415758.1">
    <property type="nucleotide sequence ID" value="NZ_CP036526.1"/>
</dbReference>
<keyword evidence="4" id="KW-1185">Reference proteome</keyword>
<feature type="coiled-coil region" evidence="1">
    <location>
        <begin position="54"/>
        <end position="81"/>
    </location>
</feature>
<feature type="compositionally biased region" description="Polar residues" evidence="2">
    <location>
        <begin position="143"/>
        <end position="171"/>
    </location>
</feature>
<dbReference type="OrthoDB" id="290747at2"/>
<dbReference type="AlphaFoldDB" id="A0A517NM09"/>
<sequence length="190" mass="21297">MQDHTFNPTENDQPSHDIVESLHALTRDLETFVAQWSRRLDHAIESSQPVPLDDHGLQKRAEQLQLEKRQWESEQAAEQQVAKERIEQLTQAWLQLESEQRSFLQIKATQHGSNSHAADANNPSTNRSNVSSVSNSLSKSIAPLSTLSSMSPSINSTASQSPTGGSDNAAQQFKRLRREIDSNRSNSQRQ</sequence>
<organism evidence="3 4">
    <name type="scientific">Stieleria marina</name>
    <dbReference type="NCBI Taxonomy" id="1930275"/>
    <lineage>
        <taxon>Bacteria</taxon>
        <taxon>Pseudomonadati</taxon>
        <taxon>Planctomycetota</taxon>
        <taxon>Planctomycetia</taxon>
        <taxon>Pirellulales</taxon>
        <taxon>Pirellulaceae</taxon>
        <taxon>Stieleria</taxon>
    </lineage>
</organism>
<evidence type="ECO:0000313" key="3">
    <source>
        <dbReference type="EMBL" id="QDT08167.1"/>
    </source>
</evidence>